<name>A0A9W7E109_9STRA</name>
<feature type="region of interest" description="Disordered" evidence="1">
    <location>
        <begin position="235"/>
        <end position="266"/>
    </location>
</feature>
<dbReference type="EMBL" id="BRXZ01002252">
    <property type="protein sequence ID" value="GMH58108.1"/>
    <property type="molecule type" value="Genomic_DNA"/>
</dbReference>
<evidence type="ECO:0000313" key="3">
    <source>
        <dbReference type="Proteomes" id="UP001165082"/>
    </source>
</evidence>
<dbReference type="OrthoDB" id="10440158at2759"/>
<keyword evidence="3" id="KW-1185">Reference proteome</keyword>
<dbReference type="AlphaFoldDB" id="A0A9W7E109"/>
<sequence length="321" mass="34673">MMRTSSSAGLIILGFGFAGRDGGTARCALQSQLVNLLSSPGVRYFGAFNPKRVEPFTSFKVFEAAPSGGEDDVLDGVRWAAGSSVGRFEGTSLAGNVDYEYIGISQIDTSACFDVSNCGTPKSLRRLGLRYNQVMRKSASVLLADNQLSGYALAFDTSMYFPEPVVTREDALAVVERGEIRYLQVVSGGGVILGRTQDVVDVLEGRVSLPEVDGITSLRGKNARLLDVGDDAVENKNKDNKNINNSNKKKKKEKEKEKKKKKKKALTTFSNYGPSGWFFRSHAIPSTLCHSGYAKSIPGGQVGDDENVCMRKVKSSAMAAP</sequence>
<evidence type="ECO:0000256" key="1">
    <source>
        <dbReference type="SAM" id="MobiDB-lite"/>
    </source>
</evidence>
<dbReference type="Proteomes" id="UP001165082">
    <property type="component" value="Unassembled WGS sequence"/>
</dbReference>
<gene>
    <name evidence="2" type="ORF">TrRE_jg7731</name>
</gene>
<feature type="compositionally biased region" description="Basic residues" evidence="1">
    <location>
        <begin position="247"/>
        <end position="265"/>
    </location>
</feature>
<reference evidence="2" key="1">
    <citation type="submission" date="2022-07" db="EMBL/GenBank/DDBJ databases">
        <title>Genome analysis of Parmales, a sister group of diatoms, reveals the evolutionary specialization of diatoms from phago-mixotrophs to photoautotrophs.</title>
        <authorList>
            <person name="Ban H."/>
            <person name="Sato S."/>
            <person name="Yoshikawa S."/>
            <person name="Kazumasa Y."/>
            <person name="Nakamura Y."/>
            <person name="Ichinomiya M."/>
            <person name="Saitoh K."/>
            <person name="Sato N."/>
            <person name="Blanc-Mathieu R."/>
            <person name="Endo H."/>
            <person name="Kuwata A."/>
            <person name="Ogata H."/>
        </authorList>
    </citation>
    <scope>NUCLEOTIDE SEQUENCE</scope>
</reference>
<accession>A0A9W7E109</accession>
<evidence type="ECO:0000313" key="2">
    <source>
        <dbReference type="EMBL" id="GMH58108.1"/>
    </source>
</evidence>
<organism evidence="2 3">
    <name type="scientific">Triparma retinervis</name>
    <dbReference type="NCBI Taxonomy" id="2557542"/>
    <lineage>
        <taxon>Eukaryota</taxon>
        <taxon>Sar</taxon>
        <taxon>Stramenopiles</taxon>
        <taxon>Ochrophyta</taxon>
        <taxon>Bolidophyceae</taxon>
        <taxon>Parmales</taxon>
        <taxon>Triparmaceae</taxon>
        <taxon>Triparma</taxon>
    </lineage>
</organism>
<protein>
    <submittedName>
        <fullName evidence="2">Uncharacterized protein</fullName>
    </submittedName>
</protein>
<comment type="caution">
    <text evidence="2">The sequence shown here is derived from an EMBL/GenBank/DDBJ whole genome shotgun (WGS) entry which is preliminary data.</text>
</comment>
<proteinExistence type="predicted"/>